<sequence>MPTAVKERILNLITKDHQKYFEIVEFFLDSSIPVSAKELKAFNVLENEIKTLDHISDMPDELDHLVDWIHHNNRTQCEYYKEYLDRRKQGGGREYFSSVSKAYEFLYKVAPTKKVDGSWLYSFTQYWNDPVFRDFIQIYLEELGLGSEKANHVRMYDNLLLAHGLNQLSLNLSDAYYHQAAIQLALAYAPSEFIPEIAGFNLGYEQLPLHLLISNYELKELGIDAHYFNVHITIDNFDNGHAQLATNAIKKLSTRYRSKEEFIRKLKIGFLLNNKGMSSVQIIKNLSTEKMVLEIFKKKAIVGKHMHSNKCMFNNKTTNEWLSEDDSVEEFIFELVRMGWIKLNQPPEESRFWQMIHDEEGKMFGVFSAVEKTFIYDWIAGKSIDPKQNQVNNEFVKNFLETNSFSYLANHEMAELKKQYDGSTNTGYKINKLLKYLAPHMHHQEIGLWSTQRIVESLFPSLARQ</sequence>
<dbReference type="RefSeq" id="WP_078190794.1">
    <property type="nucleotide sequence ID" value="NZ_JAMCOZ010000009.1"/>
</dbReference>
<proteinExistence type="predicted"/>
<dbReference type="AlphaFoldDB" id="A0A1T1GUD3"/>
<protein>
    <recommendedName>
        <fullName evidence="3">Iron-containing redox enzyme family protein</fullName>
    </recommendedName>
</protein>
<accession>A0A1T1GUD3</accession>
<dbReference type="InterPro" id="IPR016084">
    <property type="entry name" value="Haem_Oase-like_multi-hlx"/>
</dbReference>
<evidence type="ECO:0000313" key="1">
    <source>
        <dbReference type="EMBL" id="OOV81231.1"/>
    </source>
</evidence>
<dbReference type="EMBL" id="MVKX01000007">
    <property type="protein sequence ID" value="OOV81231.1"/>
    <property type="molecule type" value="Genomic_DNA"/>
</dbReference>
<keyword evidence="2" id="KW-1185">Reference proteome</keyword>
<organism evidence="1 2">
    <name type="scientific">Acinetobacter amyesii</name>
    <dbReference type="NCBI Taxonomy" id="2942470"/>
    <lineage>
        <taxon>Bacteria</taxon>
        <taxon>Pseudomonadati</taxon>
        <taxon>Pseudomonadota</taxon>
        <taxon>Gammaproteobacteria</taxon>
        <taxon>Moraxellales</taxon>
        <taxon>Moraxellaceae</taxon>
        <taxon>Acinetobacter</taxon>
    </lineage>
</organism>
<dbReference type="Gene3D" id="1.20.910.10">
    <property type="entry name" value="Heme oxygenase-like"/>
    <property type="match status" value="1"/>
</dbReference>
<comment type="caution">
    <text evidence="1">The sequence shown here is derived from an EMBL/GenBank/DDBJ whole genome shotgun (WGS) entry which is preliminary data.</text>
</comment>
<evidence type="ECO:0008006" key="3">
    <source>
        <dbReference type="Google" id="ProtNLM"/>
    </source>
</evidence>
<dbReference type="Pfam" id="PF14518">
    <property type="entry name" value="Haem_oxygenas_2"/>
    <property type="match status" value="1"/>
</dbReference>
<dbReference type="SMART" id="SM01236">
    <property type="entry name" value="Haem_oxygenase_2"/>
    <property type="match status" value="1"/>
</dbReference>
<evidence type="ECO:0000313" key="2">
    <source>
        <dbReference type="Proteomes" id="UP000191160"/>
    </source>
</evidence>
<dbReference type="Proteomes" id="UP000191160">
    <property type="component" value="Unassembled WGS sequence"/>
</dbReference>
<name>A0A1T1GUD3_9GAMM</name>
<reference evidence="1 2" key="1">
    <citation type="submission" date="2017-02" db="EMBL/GenBank/DDBJ databases">
        <title>Acinetobacter sp. ANC 4945, whole genome shotgun sequencing project.</title>
        <authorList>
            <person name="Radolfova-Krizova L."/>
            <person name="Al Atrouni A."/>
            <person name="Nemec A."/>
        </authorList>
    </citation>
    <scope>NUCLEOTIDE SEQUENCE [LARGE SCALE GENOMIC DNA]</scope>
    <source>
        <strain evidence="1 2">ANC 4945</strain>
    </source>
</reference>
<gene>
    <name evidence="1" type="ORF">B1202_11780</name>
</gene>